<comment type="caution">
    <text evidence="2">The sequence shown here is derived from an EMBL/GenBank/DDBJ whole genome shotgun (WGS) entry which is preliminary data.</text>
</comment>
<keyword evidence="3" id="KW-1185">Reference proteome</keyword>
<sequence length="64" mass="6984">MKYKQRKQSRQLNTTKWSSGTTNVHVKQGANATINQGGNAFAINASEIGVVRIRPGSQNVPTRS</sequence>
<evidence type="ECO:0008006" key="4">
    <source>
        <dbReference type="Google" id="ProtNLM"/>
    </source>
</evidence>
<evidence type="ECO:0000313" key="3">
    <source>
        <dbReference type="Proteomes" id="UP001229346"/>
    </source>
</evidence>
<reference evidence="2 3" key="1">
    <citation type="submission" date="2023-07" db="EMBL/GenBank/DDBJ databases">
        <title>Sorghum-associated microbial communities from plants grown in Nebraska, USA.</title>
        <authorList>
            <person name="Schachtman D."/>
        </authorList>
    </citation>
    <scope>NUCLEOTIDE SEQUENCE [LARGE SCALE GENOMIC DNA]</scope>
    <source>
        <strain evidence="2 3">CC482</strain>
    </source>
</reference>
<protein>
    <recommendedName>
        <fullName evidence="4">DUF4115 domain-containing protein</fullName>
    </recommendedName>
</protein>
<evidence type="ECO:0000256" key="1">
    <source>
        <dbReference type="SAM" id="MobiDB-lite"/>
    </source>
</evidence>
<evidence type="ECO:0000313" key="2">
    <source>
        <dbReference type="EMBL" id="MDQ0112345.1"/>
    </source>
</evidence>
<proteinExistence type="predicted"/>
<feature type="compositionally biased region" description="Polar residues" evidence="1">
    <location>
        <begin position="10"/>
        <end position="23"/>
    </location>
</feature>
<dbReference type="Proteomes" id="UP001229346">
    <property type="component" value="Unassembled WGS sequence"/>
</dbReference>
<gene>
    <name evidence="2" type="ORF">J2T15_001780</name>
</gene>
<dbReference type="EMBL" id="JAUSSU010000003">
    <property type="protein sequence ID" value="MDQ0112345.1"/>
    <property type="molecule type" value="Genomic_DNA"/>
</dbReference>
<name>A0ABT9U0Z6_PAEHA</name>
<organism evidence="2 3">
    <name type="scientific">Paenibacillus harenae</name>
    <dbReference type="NCBI Taxonomy" id="306543"/>
    <lineage>
        <taxon>Bacteria</taxon>
        <taxon>Bacillati</taxon>
        <taxon>Bacillota</taxon>
        <taxon>Bacilli</taxon>
        <taxon>Bacillales</taxon>
        <taxon>Paenibacillaceae</taxon>
        <taxon>Paenibacillus</taxon>
    </lineage>
</organism>
<accession>A0ABT9U0Z6</accession>
<dbReference type="RefSeq" id="WP_307203119.1">
    <property type="nucleotide sequence ID" value="NZ_JAUSST010000003.1"/>
</dbReference>
<feature type="region of interest" description="Disordered" evidence="1">
    <location>
        <begin position="1"/>
        <end position="23"/>
    </location>
</feature>